<name>A0A0G2I4F6_9EURO</name>
<proteinExistence type="predicted"/>
<dbReference type="AlphaFoldDB" id="A0A0G2I4F6"/>
<organism evidence="1 2">
    <name type="scientific">[Emmonsia] crescens</name>
    <dbReference type="NCBI Taxonomy" id="73230"/>
    <lineage>
        <taxon>Eukaryota</taxon>
        <taxon>Fungi</taxon>
        <taxon>Dikarya</taxon>
        <taxon>Ascomycota</taxon>
        <taxon>Pezizomycotina</taxon>
        <taxon>Eurotiomycetes</taxon>
        <taxon>Eurotiomycetidae</taxon>
        <taxon>Onygenales</taxon>
        <taxon>Ajellomycetaceae</taxon>
        <taxon>Emergomyces</taxon>
    </lineage>
</organism>
<protein>
    <submittedName>
        <fullName evidence="1">Uncharacterized protein</fullName>
    </submittedName>
</protein>
<dbReference type="VEuPathDB" id="FungiDB:EMCG_08684"/>
<gene>
    <name evidence="1" type="ORF">EMCG_08684</name>
</gene>
<dbReference type="Proteomes" id="UP000034164">
    <property type="component" value="Unassembled WGS sequence"/>
</dbReference>
<sequence>MKATDIQNQNLDLHINTATNTQFCNYNEDDEKSNISFDSQYSGFFSDSDSDSDVMNTNSSKDMPGLVYEQDDVVSEL</sequence>
<accession>A0A0G2I4F6</accession>
<dbReference type="EMBL" id="LCZI01000634">
    <property type="protein sequence ID" value="KKZ65482.1"/>
    <property type="molecule type" value="Genomic_DNA"/>
</dbReference>
<comment type="caution">
    <text evidence="1">The sequence shown here is derived from an EMBL/GenBank/DDBJ whole genome shotgun (WGS) entry which is preliminary data.</text>
</comment>
<evidence type="ECO:0000313" key="1">
    <source>
        <dbReference type="EMBL" id="KKZ65482.1"/>
    </source>
</evidence>
<evidence type="ECO:0000313" key="2">
    <source>
        <dbReference type="Proteomes" id="UP000034164"/>
    </source>
</evidence>
<reference evidence="2" key="1">
    <citation type="journal article" date="2015" name="PLoS Genet.">
        <title>The dynamic genome and transcriptome of the human fungal pathogen Blastomyces and close relative Emmonsia.</title>
        <authorList>
            <person name="Munoz J.F."/>
            <person name="Gauthier G.M."/>
            <person name="Desjardins C.A."/>
            <person name="Gallo J.E."/>
            <person name="Holder J."/>
            <person name="Sullivan T.D."/>
            <person name="Marty A.J."/>
            <person name="Carmen J.C."/>
            <person name="Chen Z."/>
            <person name="Ding L."/>
            <person name="Gujja S."/>
            <person name="Magrini V."/>
            <person name="Misas E."/>
            <person name="Mitreva M."/>
            <person name="Priest M."/>
            <person name="Saif S."/>
            <person name="Whiston E.A."/>
            <person name="Young S."/>
            <person name="Zeng Q."/>
            <person name="Goldman W.E."/>
            <person name="Mardis E.R."/>
            <person name="Taylor J.W."/>
            <person name="McEwen J.G."/>
            <person name="Clay O.K."/>
            <person name="Klein B.S."/>
            <person name="Cuomo C.A."/>
        </authorList>
    </citation>
    <scope>NUCLEOTIDE SEQUENCE [LARGE SCALE GENOMIC DNA]</scope>
    <source>
        <strain evidence="2">UAMH 3008</strain>
    </source>
</reference>